<dbReference type="InterPro" id="IPR008274">
    <property type="entry name" value="AldOxase/xan_DH_MoCoBD1"/>
</dbReference>
<name>A0ABS5F465_9PROT</name>
<dbReference type="InterPro" id="IPR052516">
    <property type="entry name" value="N-heterocyclic_Hydroxylase"/>
</dbReference>
<dbReference type="PIRSF" id="PIRSF036389">
    <property type="entry name" value="IOR_B"/>
    <property type="match status" value="1"/>
</dbReference>
<dbReference type="RefSeq" id="WP_211855163.1">
    <property type="nucleotide sequence ID" value="NZ_JAAGBB010000034.1"/>
</dbReference>
<dbReference type="Gene3D" id="3.30.365.10">
    <property type="entry name" value="Aldehyde oxidase/xanthine dehydrogenase, molybdopterin binding domain"/>
    <property type="match status" value="4"/>
</dbReference>
<dbReference type="Gene3D" id="3.90.1170.50">
    <property type="entry name" value="Aldehyde oxidase/xanthine dehydrogenase, a/b hammerhead"/>
    <property type="match status" value="1"/>
</dbReference>
<dbReference type="Proteomes" id="UP001196870">
    <property type="component" value="Unassembled WGS sequence"/>
</dbReference>
<proteinExistence type="predicted"/>
<dbReference type="InterPro" id="IPR037165">
    <property type="entry name" value="AldOxase/xan_DH_Mopterin-bd_sf"/>
</dbReference>
<keyword evidence="3" id="KW-1185">Reference proteome</keyword>
<dbReference type="Pfam" id="PF02738">
    <property type="entry name" value="MoCoBD_1"/>
    <property type="match status" value="2"/>
</dbReference>
<protein>
    <submittedName>
        <fullName evidence="2">Xanthine dehydrogenase family protein molybdopterin-binding subunit</fullName>
    </submittedName>
</protein>
<dbReference type="SMART" id="SM01008">
    <property type="entry name" value="Ald_Xan_dh_C"/>
    <property type="match status" value="1"/>
</dbReference>
<dbReference type="PANTHER" id="PTHR47495">
    <property type="entry name" value="ALDEHYDE DEHYDROGENASE"/>
    <property type="match status" value="1"/>
</dbReference>
<dbReference type="InterPro" id="IPR000674">
    <property type="entry name" value="Ald_Oxase/Xan_DH_a/b"/>
</dbReference>
<dbReference type="Pfam" id="PF20256">
    <property type="entry name" value="MoCoBD_2"/>
    <property type="match status" value="2"/>
</dbReference>
<feature type="domain" description="Aldehyde oxidase/xanthine dehydrogenase a/b hammerhead" evidence="1">
    <location>
        <begin position="186"/>
        <end position="263"/>
    </location>
</feature>
<evidence type="ECO:0000313" key="2">
    <source>
        <dbReference type="EMBL" id="MBR0667383.1"/>
    </source>
</evidence>
<evidence type="ECO:0000259" key="1">
    <source>
        <dbReference type="SMART" id="SM01008"/>
    </source>
</evidence>
<gene>
    <name evidence="2" type="ORF">GXW71_23710</name>
</gene>
<dbReference type="PANTHER" id="PTHR47495:SF1">
    <property type="entry name" value="BLL3820 PROTEIN"/>
    <property type="match status" value="1"/>
</dbReference>
<dbReference type="SUPFAM" id="SSF56003">
    <property type="entry name" value="Molybdenum cofactor-binding domain"/>
    <property type="match status" value="2"/>
</dbReference>
<dbReference type="InterPro" id="IPR012368">
    <property type="entry name" value="OxRdtase_Mopterin-bd_su_IorB"/>
</dbReference>
<reference evidence="3" key="1">
    <citation type="journal article" date="2021" name="Syst. Appl. Microbiol.">
        <title>Roseomonas hellenica sp. nov., isolated from roots of wild-growing Alkanna tinctoria.</title>
        <authorList>
            <person name="Rat A."/>
            <person name="Naranjo H.D."/>
            <person name="Lebbe L."/>
            <person name="Cnockaert M."/>
            <person name="Krigas N."/>
            <person name="Grigoriadou K."/>
            <person name="Maloupa E."/>
            <person name="Willems A."/>
        </authorList>
    </citation>
    <scope>NUCLEOTIDE SEQUENCE [LARGE SCALE GENOMIC DNA]</scope>
    <source>
        <strain evidence="3">LMG 31523</strain>
    </source>
</reference>
<organism evidence="2 3">
    <name type="scientific">Plastoroseomonas hellenica</name>
    <dbReference type="NCBI Taxonomy" id="2687306"/>
    <lineage>
        <taxon>Bacteria</taxon>
        <taxon>Pseudomonadati</taxon>
        <taxon>Pseudomonadota</taxon>
        <taxon>Alphaproteobacteria</taxon>
        <taxon>Acetobacterales</taxon>
        <taxon>Acetobacteraceae</taxon>
        <taxon>Plastoroseomonas</taxon>
    </lineage>
</organism>
<dbReference type="InterPro" id="IPR046867">
    <property type="entry name" value="AldOxase/xan_DH_MoCoBD2"/>
</dbReference>
<comment type="caution">
    <text evidence="2">The sequence shown here is derived from an EMBL/GenBank/DDBJ whole genome shotgun (WGS) entry which is preliminary data.</text>
</comment>
<dbReference type="EMBL" id="JAAGBB010000034">
    <property type="protein sequence ID" value="MBR0667383.1"/>
    <property type="molecule type" value="Genomic_DNA"/>
</dbReference>
<evidence type="ECO:0000313" key="3">
    <source>
        <dbReference type="Proteomes" id="UP001196870"/>
    </source>
</evidence>
<sequence length="715" mass="75622">MNLAYVQATSGDGDKPRLPGSLHVNRRLDQWLRIHAEGLVTITPGKVELGQGILTALAQIAAEELDIAFARVRVQAAATPASPNEAVTSGSLSVQESGMALRHACAEARAIHLSVAAQRSGVKLEAIRVEDGSFLGPEGPIGSYWAQADDALLACEASPGSRAKPPAARRIAGSAAPRLDLPDKVFGAARFIQDLRLPGMLHARMVRPPARRARFTALRDGALPGDARVVRDGSFLAVLASEEAIAEAAAARVTARAEWDAEDTLPESAEAWLRSAPGEDSVVVDRTEAAPEAAATLHARFFRPFVAHASIGTCCAVARWEGDQLEVWSHSQGIYNLRADLAKALRVPETQILVRHIEGAGCYGHNGADDVALDAALAARAAPGLPVRLLWSRAEELGWAPFSSAMLVEIEAETDAAGDIVAWRQQVTSQGHSSRPGRNPKPTLLAVEHVADASEIPAAINPPLASGGGAQRNAVPAYRIPRLQVGLRRITAMPVRSSALRGLGAPTNVLAIESVMDELAAKAGADPLAYRLRHLDDARGQAVLRAAAELAGWETRAKREGIGMGIGYARYKNSGGWCAVVAEVAAEAEIVCRHLWIAGDVGEAINPDGIANQYEGGAIHGVSMALKEEVRFDRRRVTSDTWEAYPILRFSEVPAVEFRLLARPEEPPLGAGEAALAPTIAAIANAIHDALGVRPHRMPFTAANLAAEMDAAGGG</sequence>
<accession>A0ABS5F465</accession>